<dbReference type="PANTHER" id="PTHR35561">
    <property type="entry name" value="RNA 2',3'-CYCLIC PHOSPHODIESTERASE"/>
    <property type="match status" value="1"/>
</dbReference>
<evidence type="ECO:0000256" key="1">
    <source>
        <dbReference type="ARBA" id="ARBA00022801"/>
    </source>
</evidence>
<evidence type="ECO:0000313" key="4">
    <source>
        <dbReference type="EMBL" id="PIU99120.1"/>
    </source>
</evidence>
<comment type="caution">
    <text evidence="4">The sequence shown here is derived from an EMBL/GenBank/DDBJ whole genome shotgun (WGS) entry which is preliminary data.</text>
</comment>
<dbReference type="PANTHER" id="PTHR35561:SF1">
    <property type="entry name" value="RNA 2',3'-CYCLIC PHOSPHODIESTERASE"/>
    <property type="match status" value="1"/>
</dbReference>
<dbReference type="InterPro" id="IPR009097">
    <property type="entry name" value="Cyclic_Pdiesterase"/>
</dbReference>
<keyword evidence="1 2" id="KW-0378">Hydrolase</keyword>
<evidence type="ECO:0000313" key="5">
    <source>
        <dbReference type="Proteomes" id="UP000230131"/>
    </source>
</evidence>
<evidence type="ECO:0000256" key="2">
    <source>
        <dbReference type="HAMAP-Rule" id="MF_01940"/>
    </source>
</evidence>
<feature type="domain" description="Phosphoesterase HXTX" evidence="3">
    <location>
        <begin position="10"/>
        <end position="70"/>
    </location>
</feature>
<protein>
    <recommendedName>
        <fullName evidence="2">RNA 2',3'-cyclic phosphodiesterase</fullName>
        <shortName evidence="2">RNA 2',3'-CPDase</shortName>
        <ecNumber evidence="2">3.1.4.58</ecNumber>
    </recommendedName>
</protein>
<comment type="function">
    <text evidence="2">Hydrolyzes RNA 2',3'-cyclic phosphodiester to an RNA 2'-phosphomonoester.</text>
</comment>
<dbReference type="EC" id="3.1.4.58" evidence="2"/>
<comment type="similarity">
    <text evidence="2">Belongs to the 2H phosphoesterase superfamily. ThpR family.</text>
</comment>
<sequence length="193" mass="22462">MKRLFIAINLTEDIKKEIRRIIEEVDSKMHFSKQPTFRWLPEENWHLTLTFLGGQPDKSIGSILESIKSAVLCIEPPLIEFGDVLFAPQKIFGGSDRPPRMIWLTTTKQTSEILGKIKNKLEDLLNKNGVKFRKENRKFQGHLTLARFEPLFRKETKLLRVGDLIFTSQSLDLMESKLFRIGAEYIILEKVDF</sequence>
<dbReference type="Proteomes" id="UP000230131">
    <property type="component" value="Unassembled WGS sequence"/>
</dbReference>
<dbReference type="GO" id="GO:0008664">
    <property type="term" value="F:RNA 2',3'-cyclic 3'-phosphodiesterase activity"/>
    <property type="evidence" value="ECO:0007669"/>
    <property type="project" value="UniProtKB-EC"/>
</dbReference>
<feature type="short sequence motif" description="HXTX 1" evidence="2">
    <location>
        <begin position="46"/>
        <end position="49"/>
    </location>
</feature>
<feature type="active site" description="Proton donor" evidence="2">
    <location>
        <position position="46"/>
    </location>
</feature>
<dbReference type="Pfam" id="PF02834">
    <property type="entry name" value="LigT_PEase"/>
    <property type="match status" value="1"/>
</dbReference>
<reference evidence="5" key="1">
    <citation type="submission" date="2017-09" db="EMBL/GenBank/DDBJ databases">
        <title>Depth-based differentiation of microbial function through sediment-hosted aquifers and enrichment of novel symbionts in the deep terrestrial subsurface.</title>
        <authorList>
            <person name="Probst A.J."/>
            <person name="Ladd B."/>
            <person name="Jarett J.K."/>
            <person name="Geller-Mcgrath D.E."/>
            <person name="Sieber C.M.K."/>
            <person name="Emerson J.B."/>
            <person name="Anantharaman K."/>
            <person name="Thomas B.C."/>
            <person name="Malmstrom R."/>
            <person name="Stieglmeier M."/>
            <person name="Klingl A."/>
            <person name="Woyke T."/>
            <person name="Ryan C.M."/>
            <person name="Banfield J.F."/>
        </authorList>
    </citation>
    <scope>NUCLEOTIDE SEQUENCE [LARGE SCALE GENOMIC DNA]</scope>
</reference>
<gene>
    <name evidence="4" type="ORF">COS59_01415</name>
</gene>
<feature type="short sequence motif" description="HXTX 2" evidence="2">
    <location>
        <begin position="142"/>
        <end position="145"/>
    </location>
</feature>
<proteinExistence type="inferred from homology"/>
<dbReference type="Gene3D" id="3.90.1140.10">
    <property type="entry name" value="Cyclic phosphodiesterase"/>
    <property type="match status" value="1"/>
</dbReference>
<dbReference type="InterPro" id="IPR014051">
    <property type="entry name" value="Phosphoesterase_HXTX"/>
</dbReference>
<name>A0A2M7B7R4_9BACT</name>
<organism evidence="4 5">
    <name type="scientific">Candidatus Wolfebacteria bacterium CG03_land_8_20_14_0_80_36_15</name>
    <dbReference type="NCBI Taxonomy" id="1975067"/>
    <lineage>
        <taxon>Bacteria</taxon>
        <taxon>Candidatus Wolfeibacteriota</taxon>
    </lineage>
</organism>
<evidence type="ECO:0000259" key="3">
    <source>
        <dbReference type="Pfam" id="PF02834"/>
    </source>
</evidence>
<comment type="catalytic activity">
    <reaction evidence="2">
        <text>a 3'-end 2',3'-cyclophospho-ribonucleotide-RNA + H2O = a 3'-end 2'-phospho-ribonucleotide-RNA + H(+)</text>
        <dbReference type="Rhea" id="RHEA:11828"/>
        <dbReference type="Rhea" id="RHEA-COMP:10464"/>
        <dbReference type="Rhea" id="RHEA-COMP:17353"/>
        <dbReference type="ChEBI" id="CHEBI:15377"/>
        <dbReference type="ChEBI" id="CHEBI:15378"/>
        <dbReference type="ChEBI" id="CHEBI:83064"/>
        <dbReference type="ChEBI" id="CHEBI:173113"/>
        <dbReference type="EC" id="3.1.4.58"/>
    </reaction>
</comment>
<dbReference type="EMBL" id="PEVH01000046">
    <property type="protein sequence ID" value="PIU99120.1"/>
    <property type="molecule type" value="Genomic_DNA"/>
</dbReference>
<dbReference type="HAMAP" id="MF_01940">
    <property type="entry name" value="RNA_CPDase"/>
    <property type="match status" value="1"/>
</dbReference>
<accession>A0A2M7B7R4</accession>
<dbReference type="GO" id="GO:0004113">
    <property type="term" value="F:2',3'-cyclic-nucleotide 3'-phosphodiesterase activity"/>
    <property type="evidence" value="ECO:0007669"/>
    <property type="project" value="InterPro"/>
</dbReference>
<dbReference type="AlphaFoldDB" id="A0A2M7B7R4"/>
<dbReference type="SUPFAM" id="SSF55144">
    <property type="entry name" value="LigT-like"/>
    <property type="match status" value="1"/>
</dbReference>
<dbReference type="NCBIfam" id="TIGR02258">
    <property type="entry name" value="2_5_ligase"/>
    <property type="match status" value="1"/>
</dbReference>
<dbReference type="InterPro" id="IPR004175">
    <property type="entry name" value="RNA_CPDase"/>
</dbReference>
<feature type="active site" description="Proton acceptor" evidence="2">
    <location>
        <position position="142"/>
    </location>
</feature>